<sequence length="157" mass="17457">MPPWFRNYGKRIVKTPKCYFYDSGLASMLTRQPDAHSALAGPMGGPFLEGWIITEAVKAFLAMGRKPDLYFWRSHDGLEVDLLIGIKGKLHPVEIKLTSTPTSGHVGPLTRFLELAGDDAGDYGTLVCQVEDQKPLPGGHIAMPWHGFTHWLAEQLR</sequence>
<dbReference type="RefSeq" id="WP_243479457.1">
    <property type="nucleotide sequence ID" value="NZ_CP063982.1"/>
</dbReference>
<dbReference type="Proteomes" id="UP000831607">
    <property type="component" value="Chromosome"/>
</dbReference>
<dbReference type="Pfam" id="PF13635">
    <property type="entry name" value="DUF4143"/>
    <property type="match status" value="1"/>
</dbReference>
<name>A0ABY4AL67_9BURK</name>
<accession>A0ABY4AL67</accession>
<evidence type="ECO:0000313" key="2">
    <source>
        <dbReference type="EMBL" id="UOD51028.1"/>
    </source>
</evidence>
<gene>
    <name evidence="2" type="ORF">DHf2319_03735</name>
</gene>
<dbReference type="InterPro" id="IPR025420">
    <property type="entry name" value="DUF4143"/>
</dbReference>
<feature type="domain" description="DUF4143" evidence="1">
    <location>
        <begin position="1"/>
        <end position="97"/>
    </location>
</feature>
<dbReference type="PANTHER" id="PTHR43566:SF2">
    <property type="entry name" value="DUF4143 DOMAIN-CONTAINING PROTEIN"/>
    <property type="match status" value="1"/>
</dbReference>
<dbReference type="PANTHER" id="PTHR43566">
    <property type="entry name" value="CONSERVED PROTEIN"/>
    <property type="match status" value="1"/>
</dbReference>
<keyword evidence="3" id="KW-1185">Reference proteome</keyword>
<protein>
    <submittedName>
        <fullName evidence="2">DUF4143 domain-containing protein</fullName>
    </submittedName>
</protein>
<organism evidence="2 3">
    <name type="scientific">Orrella daihaiensis</name>
    <dbReference type="NCBI Taxonomy" id="2782176"/>
    <lineage>
        <taxon>Bacteria</taxon>
        <taxon>Pseudomonadati</taxon>
        <taxon>Pseudomonadota</taxon>
        <taxon>Betaproteobacteria</taxon>
        <taxon>Burkholderiales</taxon>
        <taxon>Alcaligenaceae</taxon>
        <taxon>Orrella</taxon>
    </lineage>
</organism>
<dbReference type="EMBL" id="CP063982">
    <property type="protein sequence ID" value="UOD51028.1"/>
    <property type="molecule type" value="Genomic_DNA"/>
</dbReference>
<proteinExistence type="predicted"/>
<evidence type="ECO:0000259" key="1">
    <source>
        <dbReference type="Pfam" id="PF13635"/>
    </source>
</evidence>
<reference evidence="2 3" key="1">
    <citation type="submission" date="2020-11" db="EMBL/GenBank/DDBJ databases">
        <title>Algicoccus daihaiensis sp.nov., isolated from Daihai Lake in Inner Mongolia.</title>
        <authorList>
            <person name="Kai J."/>
        </authorList>
    </citation>
    <scope>NUCLEOTIDE SEQUENCE [LARGE SCALE GENOMIC DNA]</scope>
    <source>
        <strain evidence="3">f23</strain>
    </source>
</reference>
<evidence type="ECO:0000313" key="3">
    <source>
        <dbReference type="Proteomes" id="UP000831607"/>
    </source>
</evidence>